<dbReference type="GO" id="GO:0031956">
    <property type="term" value="F:medium-chain fatty acid-CoA ligase activity"/>
    <property type="evidence" value="ECO:0007669"/>
    <property type="project" value="TreeGrafter"/>
</dbReference>
<dbReference type="Gene3D" id="3.30.300.30">
    <property type="match status" value="1"/>
</dbReference>
<evidence type="ECO:0000256" key="6">
    <source>
        <dbReference type="ARBA" id="ARBA00022842"/>
    </source>
</evidence>
<dbReference type="AlphaFoldDB" id="A0A381X093"/>
<accession>A0A381X093</accession>
<evidence type="ECO:0000256" key="5">
    <source>
        <dbReference type="ARBA" id="ARBA00022840"/>
    </source>
</evidence>
<dbReference type="Pfam" id="PF13193">
    <property type="entry name" value="AMP-binding_C"/>
    <property type="match status" value="1"/>
</dbReference>
<dbReference type="InterPro" id="IPR042099">
    <property type="entry name" value="ANL_N_sf"/>
</dbReference>
<evidence type="ECO:0000313" key="9">
    <source>
        <dbReference type="EMBL" id="SVA58206.1"/>
    </source>
</evidence>
<keyword evidence="5" id="KW-0067">ATP-binding</keyword>
<gene>
    <name evidence="9" type="ORF">METZ01_LOCUS111060</name>
</gene>
<evidence type="ECO:0000256" key="2">
    <source>
        <dbReference type="ARBA" id="ARBA00006432"/>
    </source>
</evidence>
<reference evidence="9" key="1">
    <citation type="submission" date="2018-05" db="EMBL/GenBank/DDBJ databases">
        <authorList>
            <person name="Lanie J.A."/>
            <person name="Ng W.-L."/>
            <person name="Kazmierczak K.M."/>
            <person name="Andrzejewski T.M."/>
            <person name="Davidsen T.M."/>
            <person name="Wayne K.J."/>
            <person name="Tettelin H."/>
            <person name="Glass J.I."/>
            <person name="Rusch D."/>
            <person name="Podicherti R."/>
            <person name="Tsui H.-C.T."/>
            <person name="Winkler M.E."/>
        </authorList>
    </citation>
    <scope>NUCLEOTIDE SEQUENCE</scope>
</reference>
<dbReference type="InterPro" id="IPR000873">
    <property type="entry name" value="AMP-dep_synth/lig_dom"/>
</dbReference>
<dbReference type="FunFam" id="3.30.300.30:FF:000006">
    <property type="entry name" value="Long-chain-fatty-acid--CoA ligase FadD"/>
    <property type="match status" value="1"/>
</dbReference>
<feature type="non-terminal residue" evidence="9">
    <location>
        <position position="1"/>
    </location>
</feature>
<dbReference type="GO" id="GO:0006631">
    <property type="term" value="P:fatty acid metabolic process"/>
    <property type="evidence" value="ECO:0007669"/>
    <property type="project" value="TreeGrafter"/>
</dbReference>
<sequence>EHVIVTKIGDFLEFPKGLFMNIAVKYLKKMVPPYKFPRVIKFKDTLTRSTEDFKAVPISVNDIAFLQYTSGTTGFSKGAMLSHGNVTKNLDQFESMLTNILEDQQDIYMNALPIYHIYSLVVCVFAGYSRGALNVLITNPRDTSAFIEEMKKWPFTFFNGVNTLYESLLNHPEIKNVNFDSMKLSGCGGMATLQSTAERWYELTGKVLLEGYGLSETSPGVTVSPAYTEKFSGTVGLPIPNTEISIRDDDGNEVERGQPGEICIKGPQVMQGYWRNEEATAEAIGEDGFFKTGDIGTMDDEGFLSITDRKKDMIIVSGFNVYPNEIEDVVCMHPNIVEAASIGVPDEKTGEAVKLFVVLGGEQKLAKEEIIEYCRQNLAAYKVPKQIEFMNELPKTTVGKILRRELRE</sequence>
<evidence type="ECO:0000256" key="1">
    <source>
        <dbReference type="ARBA" id="ARBA00001946"/>
    </source>
</evidence>
<evidence type="ECO:0000259" key="7">
    <source>
        <dbReference type="Pfam" id="PF00501"/>
    </source>
</evidence>
<comment type="cofactor">
    <cofactor evidence="1">
        <name>Mg(2+)</name>
        <dbReference type="ChEBI" id="CHEBI:18420"/>
    </cofactor>
</comment>
<dbReference type="EMBL" id="UINC01013479">
    <property type="protein sequence ID" value="SVA58206.1"/>
    <property type="molecule type" value="Genomic_DNA"/>
</dbReference>
<dbReference type="GO" id="GO:0005524">
    <property type="term" value="F:ATP binding"/>
    <property type="evidence" value="ECO:0007669"/>
    <property type="project" value="UniProtKB-KW"/>
</dbReference>
<evidence type="ECO:0000256" key="4">
    <source>
        <dbReference type="ARBA" id="ARBA00022741"/>
    </source>
</evidence>
<comment type="similarity">
    <text evidence="2">Belongs to the ATP-dependent AMP-binding enzyme family.</text>
</comment>
<dbReference type="PANTHER" id="PTHR43201:SF5">
    <property type="entry name" value="MEDIUM-CHAIN ACYL-COA LIGASE ACSF2, MITOCHONDRIAL"/>
    <property type="match status" value="1"/>
</dbReference>
<organism evidence="9">
    <name type="scientific">marine metagenome</name>
    <dbReference type="NCBI Taxonomy" id="408172"/>
    <lineage>
        <taxon>unclassified sequences</taxon>
        <taxon>metagenomes</taxon>
        <taxon>ecological metagenomes</taxon>
    </lineage>
</organism>
<feature type="domain" description="AMP-dependent synthetase/ligase" evidence="7">
    <location>
        <begin position="52"/>
        <end position="274"/>
    </location>
</feature>
<dbReference type="InterPro" id="IPR020845">
    <property type="entry name" value="AMP-binding_CS"/>
</dbReference>
<keyword evidence="6" id="KW-0460">Magnesium</keyword>
<dbReference type="PANTHER" id="PTHR43201">
    <property type="entry name" value="ACYL-COA SYNTHETASE"/>
    <property type="match status" value="1"/>
</dbReference>
<evidence type="ECO:0000259" key="8">
    <source>
        <dbReference type="Pfam" id="PF13193"/>
    </source>
</evidence>
<dbReference type="Gene3D" id="3.40.50.12780">
    <property type="entry name" value="N-terminal domain of ligase-like"/>
    <property type="match status" value="1"/>
</dbReference>
<dbReference type="SUPFAM" id="SSF56801">
    <property type="entry name" value="Acetyl-CoA synthetase-like"/>
    <property type="match status" value="1"/>
</dbReference>
<dbReference type="InterPro" id="IPR045851">
    <property type="entry name" value="AMP-bd_C_sf"/>
</dbReference>
<proteinExistence type="inferred from homology"/>
<dbReference type="PROSITE" id="PS00455">
    <property type="entry name" value="AMP_BINDING"/>
    <property type="match status" value="1"/>
</dbReference>
<dbReference type="InterPro" id="IPR025110">
    <property type="entry name" value="AMP-bd_C"/>
</dbReference>
<protein>
    <recommendedName>
        <fullName evidence="10">AMP-dependent synthetase/ligase domain-containing protein</fullName>
    </recommendedName>
</protein>
<keyword evidence="3" id="KW-0436">Ligase</keyword>
<evidence type="ECO:0008006" key="10">
    <source>
        <dbReference type="Google" id="ProtNLM"/>
    </source>
</evidence>
<evidence type="ECO:0000256" key="3">
    <source>
        <dbReference type="ARBA" id="ARBA00022598"/>
    </source>
</evidence>
<feature type="domain" description="AMP-binding enzyme C-terminal" evidence="8">
    <location>
        <begin position="325"/>
        <end position="400"/>
    </location>
</feature>
<keyword evidence="4" id="KW-0547">Nucleotide-binding</keyword>
<dbReference type="Pfam" id="PF00501">
    <property type="entry name" value="AMP-binding"/>
    <property type="match status" value="1"/>
</dbReference>
<name>A0A381X093_9ZZZZ</name>